<dbReference type="Gene3D" id="3.40.50.720">
    <property type="entry name" value="NAD(P)-binding Rossmann-like Domain"/>
    <property type="match status" value="1"/>
</dbReference>
<dbReference type="PANTHER" id="PTHR48079">
    <property type="entry name" value="PROTEIN YEEZ"/>
    <property type="match status" value="1"/>
</dbReference>
<gene>
    <name evidence="1" type="ORF">ATEIFO6365_0011001700</name>
</gene>
<dbReference type="GO" id="GO:0005737">
    <property type="term" value="C:cytoplasm"/>
    <property type="evidence" value="ECO:0007669"/>
    <property type="project" value="TreeGrafter"/>
</dbReference>
<dbReference type="EMBL" id="BLJY01000011">
    <property type="protein sequence ID" value="GFF19758.1"/>
    <property type="molecule type" value="Genomic_DNA"/>
</dbReference>
<reference evidence="1 2" key="1">
    <citation type="submission" date="2020-01" db="EMBL/GenBank/DDBJ databases">
        <title>Aspergillus terreus IFO 6365 whole genome shotgun sequence.</title>
        <authorList>
            <person name="Kanamasa S."/>
            <person name="Takahashi H."/>
        </authorList>
    </citation>
    <scope>NUCLEOTIDE SEQUENCE [LARGE SCALE GENOMIC DNA]</scope>
    <source>
        <strain evidence="1 2">IFO 6365</strain>
    </source>
</reference>
<evidence type="ECO:0000313" key="2">
    <source>
        <dbReference type="Proteomes" id="UP000452235"/>
    </source>
</evidence>
<dbReference type="SUPFAM" id="SSF51735">
    <property type="entry name" value="NAD(P)-binding Rossmann-fold domains"/>
    <property type="match status" value="1"/>
</dbReference>
<sequence>MPNVFILGGSGYVGLALAKSLLAAGTYTVWGTARTPEKAKLLLQNEIHPVEEDITDAAKLSAIIGDHSIDVVVDCTSAYEQAASILKGVVDAATARRDALKKEAIASPKLGFVYCSGSWVHGSPSSRVSDLSPVGSAQSQDKPATAVAWRPAHEQAILASRDVLDVAILRPCAMYGRTSWVWGTWWGGLLAAKKSGSQDTIQVPADITARTGTLHVDDAAAAFHAAIDRLDGRLGSWPVFDLVTETIGVQEIMEAAKAALGVTAKLEYAGTHGNPFLEALSLVSKSDASRARTVLGWEPRRKEFILNLPLYIQAWEASQ</sequence>
<proteinExistence type="predicted"/>
<name>A0A5M3YZB0_ASPTE</name>
<dbReference type="PANTHER" id="PTHR48079:SF6">
    <property type="entry name" value="NAD(P)-BINDING DOMAIN-CONTAINING PROTEIN-RELATED"/>
    <property type="match status" value="1"/>
</dbReference>
<dbReference type="Proteomes" id="UP000452235">
    <property type="component" value="Unassembled WGS sequence"/>
</dbReference>
<dbReference type="InterPro" id="IPR036291">
    <property type="entry name" value="NAD(P)-bd_dom_sf"/>
</dbReference>
<protein>
    <submittedName>
        <fullName evidence="1">NAD dependent epimerase/dehydratase family protein</fullName>
    </submittedName>
</protein>
<comment type="caution">
    <text evidence="1">The sequence shown here is derived from an EMBL/GenBank/DDBJ whole genome shotgun (WGS) entry which is preliminary data.</text>
</comment>
<dbReference type="AlphaFoldDB" id="A0A5M3YZB0"/>
<organism evidence="1 2">
    <name type="scientific">Aspergillus terreus</name>
    <dbReference type="NCBI Taxonomy" id="33178"/>
    <lineage>
        <taxon>Eukaryota</taxon>
        <taxon>Fungi</taxon>
        <taxon>Dikarya</taxon>
        <taxon>Ascomycota</taxon>
        <taxon>Pezizomycotina</taxon>
        <taxon>Eurotiomycetes</taxon>
        <taxon>Eurotiomycetidae</taxon>
        <taxon>Eurotiales</taxon>
        <taxon>Aspergillaceae</taxon>
        <taxon>Aspergillus</taxon>
        <taxon>Aspergillus subgen. Circumdati</taxon>
    </lineage>
</organism>
<dbReference type="GO" id="GO:0004029">
    <property type="term" value="F:aldehyde dehydrogenase (NAD+) activity"/>
    <property type="evidence" value="ECO:0007669"/>
    <property type="project" value="TreeGrafter"/>
</dbReference>
<dbReference type="InterPro" id="IPR001509">
    <property type="entry name" value="Epimerase_deHydtase"/>
</dbReference>
<accession>A0A5M3YZB0</accession>
<dbReference type="OrthoDB" id="2735536at2759"/>
<keyword evidence="2" id="KW-1185">Reference proteome</keyword>
<dbReference type="VEuPathDB" id="FungiDB:ATEG_03634"/>
<dbReference type="InterPro" id="IPR051783">
    <property type="entry name" value="NAD(P)-dependent_oxidoreduct"/>
</dbReference>
<dbReference type="Pfam" id="PF01370">
    <property type="entry name" value="Epimerase"/>
    <property type="match status" value="1"/>
</dbReference>
<evidence type="ECO:0000313" key="1">
    <source>
        <dbReference type="EMBL" id="GFF19758.1"/>
    </source>
</evidence>